<dbReference type="EMBL" id="JAJJMA010249736">
    <property type="protein sequence ID" value="MCL7043714.1"/>
    <property type="molecule type" value="Genomic_DNA"/>
</dbReference>
<dbReference type="AlphaFoldDB" id="A0AA41VM82"/>
<name>A0AA41VM82_PAPNU</name>
<evidence type="ECO:0000259" key="1">
    <source>
        <dbReference type="Pfam" id="PF23411"/>
    </source>
</evidence>
<accession>A0AA41VM82</accession>
<reference evidence="2" key="1">
    <citation type="submission" date="2022-03" db="EMBL/GenBank/DDBJ databases">
        <title>A functionally conserved STORR gene fusion in Papaver species that diverged 16.8 million years ago.</title>
        <authorList>
            <person name="Catania T."/>
        </authorList>
    </citation>
    <scope>NUCLEOTIDE SEQUENCE</scope>
    <source>
        <strain evidence="2">S-191538</strain>
    </source>
</reference>
<comment type="caution">
    <text evidence="2">The sequence shown here is derived from an EMBL/GenBank/DDBJ whole genome shotgun (WGS) entry which is preliminary data.</text>
</comment>
<feature type="non-terminal residue" evidence="2">
    <location>
        <position position="87"/>
    </location>
</feature>
<dbReference type="Proteomes" id="UP001177140">
    <property type="component" value="Unassembled WGS sequence"/>
</dbReference>
<evidence type="ECO:0000313" key="3">
    <source>
        <dbReference type="Proteomes" id="UP001177140"/>
    </source>
</evidence>
<protein>
    <recommendedName>
        <fullName evidence="1">Vps41 beta-propeller domain-containing protein</fullName>
    </recommendedName>
</protein>
<dbReference type="InterPro" id="IPR057780">
    <property type="entry name" value="Beta-prop_Vps41"/>
</dbReference>
<keyword evidence="3" id="KW-1185">Reference proteome</keyword>
<organism evidence="2 3">
    <name type="scientific">Papaver nudicaule</name>
    <name type="common">Iceland poppy</name>
    <dbReference type="NCBI Taxonomy" id="74823"/>
    <lineage>
        <taxon>Eukaryota</taxon>
        <taxon>Viridiplantae</taxon>
        <taxon>Streptophyta</taxon>
        <taxon>Embryophyta</taxon>
        <taxon>Tracheophyta</taxon>
        <taxon>Spermatophyta</taxon>
        <taxon>Magnoliopsida</taxon>
        <taxon>Ranunculales</taxon>
        <taxon>Papaveraceae</taxon>
        <taxon>Papaveroideae</taxon>
        <taxon>Papaver</taxon>
    </lineage>
</organism>
<evidence type="ECO:0000313" key="2">
    <source>
        <dbReference type="EMBL" id="MCL7043714.1"/>
    </source>
</evidence>
<dbReference type="Pfam" id="PF23411">
    <property type="entry name" value="Beta-prop_Vps41"/>
    <property type="match status" value="1"/>
</dbReference>
<sequence>DDTLLVIGWGTSVKIAAIRGNGYTGTNGTQRQMTFSSTKQVDIVASFQTSYSISGIAPYGDALVVLAYIPEKEDGEKEFSSTAPSRQ</sequence>
<feature type="non-terminal residue" evidence="2">
    <location>
        <position position="1"/>
    </location>
</feature>
<feature type="domain" description="Vps41 beta-propeller" evidence="1">
    <location>
        <begin position="1"/>
        <end position="78"/>
    </location>
</feature>
<proteinExistence type="predicted"/>
<gene>
    <name evidence="2" type="ORF">MKW94_021327</name>
</gene>